<evidence type="ECO:0000256" key="1">
    <source>
        <dbReference type="SAM" id="Phobius"/>
    </source>
</evidence>
<evidence type="ECO:0000313" key="3">
    <source>
        <dbReference type="Proteomes" id="UP000317652"/>
    </source>
</evidence>
<evidence type="ECO:0008006" key="4">
    <source>
        <dbReference type="Google" id="ProtNLM"/>
    </source>
</evidence>
<keyword evidence="1" id="KW-0812">Transmembrane</keyword>
<gene>
    <name evidence="2" type="ORF">SB6411_01851</name>
</gene>
<proteinExistence type="predicted"/>
<dbReference type="RefSeq" id="WP_142982019.1">
    <property type="nucleotide sequence ID" value="NZ_CABGGS010000023.1"/>
</dbReference>
<feature type="transmembrane region" description="Helical" evidence="1">
    <location>
        <begin position="39"/>
        <end position="55"/>
    </location>
</feature>
<accession>A0ABY6VFL6</accession>
<protein>
    <recommendedName>
        <fullName evidence="4">O-antigen and lipid-linked capsular repeat unit polymerase</fullName>
    </recommendedName>
</protein>
<feature type="transmembrane region" description="Helical" evidence="1">
    <location>
        <begin position="62"/>
        <end position="82"/>
    </location>
</feature>
<feature type="transmembrane region" description="Helical" evidence="1">
    <location>
        <begin position="88"/>
        <end position="108"/>
    </location>
</feature>
<comment type="caution">
    <text evidence="2">The sequence shown here is derived from an EMBL/GenBank/DDBJ whole genome shotgun (WGS) entry which is preliminary data.</text>
</comment>
<keyword evidence="1" id="KW-1133">Transmembrane helix</keyword>
<name>A0ABY6VFL6_9ENTR</name>
<evidence type="ECO:0000313" key="2">
    <source>
        <dbReference type="EMBL" id="VUS60269.1"/>
    </source>
</evidence>
<dbReference type="EMBL" id="CABGGS010000023">
    <property type="protein sequence ID" value="VUS60269.1"/>
    <property type="molecule type" value="Genomic_DNA"/>
</dbReference>
<keyword evidence="3" id="KW-1185">Reference proteome</keyword>
<keyword evidence="1" id="KW-0472">Membrane</keyword>
<feature type="transmembrane region" description="Helical" evidence="1">
    <location>
        <begin position="177"/>
        <end position="201"/>
    </location>
</feature>
<feature type="transmembrane region" description="Helical" evidence="1">
    <location>
        <begin position="213"/>
        <end position="230"/>
    </location>
</feature>
<reference evidence="2 3" key="1">
    <citation type="submission" date="2019-07" db="EMBL/GenBank/DDBJ databases">
        <authorList>
            <person name="Brisse S."/>
            <person name="Rodrigues C."/>
            <person name="Thorpe H."/>
        </authorList>
    </citation>
    <scope>NUCLEOTIDE SEQUENCE [LARGE SCALE GENOMIC DNA]</scope>
    <source>
        <strain evidence="2">SB6411</strain>
    </source>
</reference>
<feature type="transmembrane region" description="Helical" evidence="1">
    <location>
        <begin position="341"/>
        <end position="367"/>
    </location>
</feature>
<feature type="transmembrane region" description="Helical" evidence="1">
    <location>
        <begin position="120"/>
        <end position="135"/>
    </location>
</feature>
<feature type="transmembrane region" description="Helical" evidence="1">
    <location>
        <begin position="147"/>
        <end position="165"/>
    </location>
</feature>
<sequence length="377" mass="43560">MLQNIDKNGCERFTYYSLLILGLLGAIHVAPILPLSETAILEIIFLFASLMALVSRGINKTALIISFLCLLYLIYSWCYASLFTNTNIFDLVLAYKSYYYMLLIGFFYKKNIFSESTIESLFKLLLILFLFKYTTDRFLLDIDRPQLLVENNYELILLILLYYYVNLKDKKIVVINTVLIAYLCFISGSRSSLIAMVITFFFSIEKKVTFKTMLIYIISPVMVFAVLILFQERISGLDGIEQIDRVKFFNEFLYSTSNWQWWEFFTGSKALTPLLPESCAALSYYQTLFSFAGDGRCYSVILHSFVIRVIYDHGFIGFSFLILCLFMYLNKCSFKERMAILLVLIATGLSVSSLNNVYVSLALIFFVGAKTNRNKYD</sequence>
<feature type="transmembrane region" description="Helical" evidence="1">
    <location>
        <begin position="12"/>
        <end position="33"/>
    </location>
</feature>
<feature type="transmembrane region" description="Helical" evidence="1">
    <location>
        <begin position="309"/>
        <end position="329"/>
    </location>
</feature>
<dbReference type="Proteomes" id="UP000317652">
    <property type="component" value="Unassembled WGS sequence"/>
</dbReference>
<organism evidence="2 3">
    <name type="scientific">Klebsiella spallanzanii</name>
    <dbReference type="NCBI Taxonomy" id="2587528"/>
    <lineage>
        <taxon>Bacteria</taxon>
        <taxon>Pseudomonadati</taxon>
        <taxon>Pseudomonadota</taxon>
        <taxon>Gammaproteobacteria</taxon>
        <taxon>Enterobacterales</taxon>
        <taxon>Enterobacteriaceae</taxon>
        <taxon>Klebsiella/Raoultella group</taxon>
        <taxon>Klebsiella</taxon>
    </lineage>
</organism>